<dbReference type="RefSeq" id="XP_014148567.1">
    <property type="nucleotide sequence ID" value="XM_014293092.1"/>
</dbReference>
<accession>A0A0L0FD47</accession>
<feature type="region of interest" description="Disordered" evidence="1">
    <location>
        <begin position="1"/>
        <end position="65"/>
    </location>
</feature>
<evidence type="ECO:0000313" key="3">
    <source>
        <dbReference type="Proteomes" id="UP000054560"/>
    </source>
</evidence>
<dbReference type="GeneID" id="25913301"/>
<proteinExistence type="predicted"/>
<evidence type="ECO:0000256" key="1">
    <source>
        <dbReference type="SAM" id="MobiDB-lite"/>
    </source>
</evidence>
<reference evidence="2 3" key="1">
    <citation type="submission" date="2011-02" db="EMBL/GenBank/DDBJ databases">
        <title>The Genome Sequence of Sphaeroforma arctica JP610.</title>
        <authorList>
            <consortium name="The Broad Institute Genome Sequencing Platform"/>
            <person name="Russ C."/>
            <person name="Cuomo C."/>
            <person name="Young S.K."/>
            <person name="Zeng Q."/>
            <person name="Gargeya S."/>
            <person name="Alvarado L."/>
            <person name="Berlin A."/>
            <person name="Chapman S.B."/>
            <person name="Chen Z."/>
            <person name="Freedman E."/>
            <person name="Gellesch M."/>
            <person name="Goldberg J."/>
            <person name="Griggs A."/>
            <person name="Gujja S."/>
            <person name="Heilman E."/>
            <person name="Heiman D."/>
            <person name="Howarth C."/>
            <person name="Mehta T."/>
            <person name="Neiman D."/>
            <person name="Pearson M."/>
            <person name="Roberts A."/>
            <person name="Saif S."/>
            <person name="Shea T."/>
            <person name="Shenoy N."/>
            <person name="Sisk P."/>
            <person name="Stolte C."/>
            <person name="Sykes S."/>
            <person name="White J."/>
            <person name="Yandava C."/>
            <person name="Burger G."/>
            <person name="Gray M.W."/>
            <person name="Holland P.W.H."/>
            <person name="King N."/>
            <person name="Lang F.B.F."/>
            <person name="Roger A.J."/>
            <person name="Ruiz-Trillo I."/>
            <person name="Haas B."/>
            <person name="Nusbaum C."/>
            <person name="Birren B."/>
        </authorList>
    </citation>
    <scope>NUCLEOTIDE SEQUENCE [LARGE SCALE GENOMIC DNA]</scope>
    <source>
        <strain evidence="2 3">JP610</strain>
    </source>
</reference>
<sequence>MNDTENKQSEGNQIQSGDDHSGINNTSKERESSTSAAPTQVLDKEVEGQTLREELDATGLGEAGK</sequence>
<dbReference type="AlphaFoldDB" id="A0A0L0FD47"/>
<dbReference type="EMBL" id="KQ244185">
    <property type="protein sequence ID" value="KNC74665.1"/>
    <property type="molecule type" value="Genomic_DNA"/>
</dbReference>
<evidence type="ECO:0000313" key="2">
    <source>
        <dbReference type="EMBL" id="KNC74665.1"/>
    </source>
</evidence>
<feature type="compositionally biased region" description="Basic and acidic residues" evidence="1">
    <location>
        <begin position="42"/>
        <end position="55"/>
    </location>
</feature>
<organism evidence="2 3">
    <name type="scientific">Sphaeroforma arctica JP610</name>
    <dbReference type="NCBI Taxonomy" id="667725"/>
    <lineage>
        <taxon>Eukaryota</taxon>
        <taxon>Ichthyosporea</taxon>
        <taxon>Ichthyophonida</taxon>
        <taxon>Sphaeroforma</taxon>
    </lineage>
</organism>
<gene>
    <name evidence="2" type="ORF">SARC_12797</name>
</gene>
<feature type="compositionally biased region" description="Basic and acidic residues" evidence="1">
    <location>
        <begin position="17"/>
        <end position="32"/>
    </location>
</feature>
<protein>
    <submittedName>
        <fullName evidence="2">Uncharacterized protein</fullName>
    </submittedName>
</protein>
<keyword evidence="3" id="KW-1185">Reference proteome</keyword>
<dbReference type="Proteomes" id="UP000054560">
    <property type="component" value="Unassembled WGS sequence"/>
</dbReference>
<name>A0A0L0FD47_9EUKA</name>